<keyword evidence="3" id="KW-1185">Reference proteome</keyword>
<dbReference type="EMBL" id="AP028214">
    <property type="protein sequence ID" value="BEI90855.1"/>
    <property type="molecule type" value="Genomic_DNA"/>
</dbReference>
<dbReference type="PANTHER" id="PTHR37332">
    <property type="entry name" value="EXPRESSED PROTEIN"/>
    <property type="match status" value="1"/>
</dbReference>
<gene>
    <name evidence="2" type="ORF">CcaverHIS019_0309250</name>
</gene>
<proteinExistence type="predicted"/>
<dbReference type="RefSeq" id="XP_060456120.1">
    <property type="nucleotide sequence ID" value="XM_060599425.1"/>
</dbReference>
<feature type="region of interest" description="Disordered" evidence="1">
    <location>
        <begin position="1"/>
        <end position="65"/>
    </location>
</feature>
<dbReference type="KEGG" id="ccac:CcaHIS019_0309250"/>
<reference evidence="2" key="1">
    <citation type="journal article" date="2023" name="BMC Genomics">
        <title>Chromosome-level genome assemblies of Cutaneotrichosporon spp. (Trichosporonales, Basidiomycota) reveal imbalanced evolution between nucleotide sequences and chromosome synteny.</title>
        <authorList>
            <person name="Kobayashi Y."/>
            <person name="Kayamori A."/>
            <person name="Aoki K."/>
            <person name="Shiwa Y."/>
            <person name="Matsutani M."/>
            <person name="Fujita N."/>
            <person name="Sugita T."/>
            <person name="Iwasaki W."/>
            <person name="Tanaka N."/>
            <person name="Takashima M."/>
        </authorList>
    </citation>
    <scope>NUCLEOTIDE SEQUENCE</scope>
    <source>
        <strain evidence="2">HIS019</strain>
    </source>
</reference>
<evidence type="ECO:0000313" key="2">
    <source>
        <dbReference type="EMBL" id="BEI90855.1"/>
    </source>
</evidence>
<dbReference type="Proteomes" id="UP001233271">
    <property type="component" value="Chromosome 3"/>
</dbReference>
<sequence>MDFGSISKSHMKRKQSSSLLAALGKPSRSSPGGYTAPPSAYMQGSYSPSLTSSDESHDYTLGESSRGAGSIYHGVGRTVSGSSTSSVYGRAQAPSQIPRSVRRVEDVFVLVRERVFQWSYLMQWYNGDQPWLNTVHVERSALEAALGTKQLDTLARQEYALGLSLAGLFDIAGAQDFLRAAYQLMGEWEQWSEQSANSGKVVGPIRNFFRPRRPVPRPSAAQSTSTAEVTIASIDASSDAFLVLAVMPFTPDYFQVHASTCSIIRDVYKKLLNMLLPNVAGARNTDPAHGTLLHPSAFISVRGNDTGIWSVATDAALFGDMPKNSAFVGEGQKLTQPVIDLLLKVDSRLKKHYSSLVRDGDTIARRVLDDELSALNASMTTGPALRFNPPIHLETVA</sequence>
<dbReference type="PANTHER" id="PTHR37332:SF1">
    <property type="entry name" value="ELMO DOMAIN-CONTAINING PROTEIN"/>
    <property type="match status" value="1"/>
</dbReference>
<protein>
    <submittedName>
        <fullName evidence="2">Uncharacterized protein</fullName>
    </submittedName>
</protein>
<organism evidence="2 3">
    <name type="scientific">Cutaneotrichosporon cavernicola</name>
    <dbReference type="NCBI Taxonomy" id="279322"/>
    <lineage>
        <taxon>Eukaryota</taxon>
        <taxon>Fungi</taxon>
        <taxon>Dikarya</taxon>
        <taxon>Basidiomycota</taxon>
        <taxon>Agaricomycotina</taxon>
        <taxon>Tremellomycetes</taxon>
        <taxon>Trichosporonales</taxon>
        <taxon>Trichosporonaceae</taxon>
        <taxon>Cutaneotrichosporon</taxon>
    </lineage>
</organism>
<feature type="compositionally biased region" description="Polar residues" evidence="1">
    <location>
        <begin position="42"/>
        <end position="53"/>
    </location>
</feature>
<accession>A0AA48IBY9</accession>
<evidence type="ECO:0000256" key="1">
    <source>
        <dbReference type="SAM" id="MobiDB-lite"/>
    </source>
</evidence>
<evidence type="ECO:0000313" key="3">
    <source>
        <dbReference type="Proteomes" id="UP001233271"/>
    </source>
</evidence>
<name>A0AA48IBY9_9TREE</name>
<dbReference type="GeneID" id="85494725"/>
<dbReference type="AlphaFoldDB" id="A0AA48IBY9"/>